<evidence type="ECO:0000313" key="1">
    <source>
        <dbReference type="EMBL" id="EEF57657.1"/>
    </source>
</evidence>
<evidence type="ECO:0000313" key="2">
    <source>
        <dbReference type="Proteomes" id="UP000003688"/>
    </source>
</evidence>
<protein>
    <recommendedName>
        <fullName evidence="3">Kinase</fullName>
    </recommendedName>
</protein>
<name>B9XR44_PEDPL</name>
<accession>B9XR44</accession>
<comment type="caution">
    <text evidence="1">The sequence shown here is derived from an EMBL/GenBank/DDBJ whole genome shotgun (WGS) entry which is preliminary data.</text>
</comment>
<dbReference type="SUPFAM" id="SSF52540">
    <property type="entry name" value="P-loop containing nucleoside triphosphate hydrolases"/>
    <property type="match status" value="1"/>
</dbReference>
<dbReference type="Pfam" id="PF13671">
    <property type="entry name" value="AAA_33"/>
    <property type="match status" value="1"/>
</dbReference>
<keyword evidence="2" id="KW-1185">Reference proteome</keyword>
<dbReference type="AlphaFoldDB" id="B9XR44"/>
<dbReference type="Gene3D" id="3.40.50.300">
    <property type="entry name" value="P-loop containing nucleotide triphosphate hydrolases"/>
    <property type="match status" value="1"/>
</dbReference>
<organism evidence="1 2">
    <name type="scientific">Pedosphaera parvula (strain Ellin514)</name>
    <dbReference type="NCBI Taxonomy" id="320771"/>
    <lineage>
        <taxon>Bacteria</taxon>
        <taxon>Pseudomonadati</taxon>
        <taxon>Verrucomicrobiota</taxon>
        <taxon>Pedosphaerae</taxon>
        <taxon>Pedosphaerales</taxon>
        <taxon>Pedosphaeraceae</taxon>
        <taxon>Pedosphaera</taxon>
    </lineage>
</organism>
<sequence>MLVVLSGLPGTGKTTIARELARRLKAVHVRIDSIEQAIKNSELLSGPMNDAGYRVGYAIAEDNLSLGQIVIADSVNPIQLSRDRWIAAAQNTGQKAVEIEIKCSDSSEHQRRVETRAADIVGHRVPSWHEVSEWDYHPWNREHLVIDTARCSPAQAVNLIVSEIEKAP</sequence>
<dbReference type="STRING" id="320771.Cflav_PD0692"/>
<gene>
    <name evidence="1" type="ORF">Cflav_PD0692</name>
</gene>
<proteinExistence type="predicted"/>
<dbReference type="PANTHER" id="PTHR37807:SF3">
    <property type="entry name" value="OS07G0160300 PROTEIN"/>
    <property type="match status" value="1"/>
</dbReference>
<evidence type="ECO:0008006" key="3">
    <source>
        <dbReference type="Google" id="ProtNLM"/>
    </source>
</evidence>
<reference evidence="1 2" key="1">
    <citation type="journal article" date="2011" name="J. Bacteriol.">
        <title>Genome sequence of 'Pedosphaera parvula' Ellin514, an aerobic Verrucomicrobial isolate from pasture soil.</title>
        <authorList>
            <person name="Kant R."/>
            <person name="van Passel M.W."/>
            <person name="Sangwan P."/>
            <person name="Palva A."/>
            <person name="Lucas S."/>
            <person name="Copeland A."/>
            <person name="Lapidus A."/>
            <person name="Glavina Del Rio T."/>
            <person name="Dalin E."/>
            <person name="Tice H."/>
            <person name="Bruce D."/>
            <person name="Goodwin L."/>
            <person name="Pitluck S."/>
            <person name="Chertkov O."/>
            <person name="Larimer F.W."/>
            <person name="Land M.L."/>
            <person name="Hauser L."/>
            <person name="Brettin T.S."/>
            <person name="Detter J.C."/>
            <person name="Han S."/>
            <person name="de Vos W.M."/>
            <person name="Janssen P.H."/>
            <person name="Smidt H."/>
        </authorList>
    </citation>
    <scope>NUCLEOTIDE SEQUENCE [LARGE SCALE GENOMIC DNA]</scope>
    <source>
        <strain evidence="1 2">Ellin514</strain>
    </source>
</reference>
<dbReference type="InterPro" id="IPR027417">
    <property type="entry name" value="P-loop_NTPase"/>
</dbReference>
<dbReference type="PANTHER" id="PTHR37807">
    <property type="entry name" value="OS07G0160300 PROTEIN"/>
    <property type="match status" value="1"/>
</dbReference>
<dbReference type="EMBL" id="ABOX02000060">
    <property type="protein sequence ID" value="EEF57657.1"/>
    <property type="molecule type" value="Genomic_DNA"/>
</dbReference>
<dbReference type="OrthoDB" id="9805698at2"/>
<dbReference type="RefSeq" id="WP_007418279.1">
    <property type="nucleotide sequence ID" value="NZ_ABOX02000060.1"/>
</dbReference>
<dbReference type="Proteomes" id="UP000003688">
    <property type="component" value="Unassembled WGS sequence"/>
</dbReference>